<name>A0A4Y2WAC7_ARAVE</name>
<evidence type="ECO:0000313" key="2">
    <source>
        <dbReference type="Proteomes" id="UP000499080"/>
    </source>
</evidence>
<accession>A0A4Y2WAC7</accession>
<comment type="caution">
    <text evidence="1">The sequence shown here is derived from an EMBL/GenBank/DDBJ whole genome shotgun (WGS) entry which is preliminary data.</text>
</comment>
<dbReference type="AlphaFoldDB" id="A0A4Y2WAC7"/>
<dbReference type="SUPFAM" id="SSF53098">
    <property type="entry name" value="Ribonuclease H-like"/>
    <property type="match status" value="1"/>
</dbReference>
<reference evidence="1 2" key="1">
    <citation type="journal article" date="2019" name="Sci. Rep.">
        <title>Orb-weaving spider Araneus ventricosus genome elucidates the spidroin gene catalogue.</title>
        <authorList>
            <person name="Kono N."/>
            <person name="Nakamura H."/>
            <person name="Ohtoshi R."/>
            <person name="Moran D.A.P."/>
            <person name="Shinohara A."/>
            <person name="Yoshida Y."/>
            <person name="Fujiwara M."/>
            <person name="Mori M."/>
            <person name="Tomita M."/>
            <person name="Arakawa K."/>
        </authorList>
    </citation>
    <scope>NUCLEOTIDE SEQUENCE [LARGE SCALE GENOMIC DNA]</scope>
</reference>
<organism evidence="1 2">
    <name type="scientific">Araneus ventricosus</name>
    <name type="common">Orbweaver spider</name>
    <name type="synonym">Epeira ventricosa</name>
    <dbReference type="NCBI Taxonomy" id="182803"/>
    <lineage>
        <taxon>Eukaryota</taxon>
        <taxon>Metazoa</taxon>
        <taxon>Ecdysozoa</taxon>
        <taxon>Arthropoda</taxon>
        <taxon>Chelicerata</taxon>
        <taxon>Arachnida</taxon>
        <taxon>Araneae</taxon>
        <taxon>Araneomorphae</taxon>
        <taxon>Entelegynae</taxon>
        <taxon>Araneoidea</taxon>
        <taxon>Araneidae</taxon>
        <taxon>Araneus</taxon>
    </lineage>
</organism>
<protein>
    <submittedName>
        <fullName evidence="1">Uncharacterized protein</fullName>
    </submittedName>
</protein>
<evidence type="ECO:0000313" key="1">
    <source>
        <dbReference type="EMBL" id="GBO32957.1"/>
    </source>
</evidence>
<dbReference type="GO" id="GO:0003676">
    <property type="term" value="F:nucleic acid binding"/>
    <property type="evidence" value="ECO:0007669"/>
    <property type="project" value="InterPro"/>
</dbReference>
<dbReference type="EMBL" id="BGPR01056469">
    <property type="protein sequence ID" value="GBO32957.1"/>
    <property type="molecule type" value="Genomic_DNA"/>
</dbReference>
<dbReference type="Proteomes" id="UP000499080">
    <property type="component" value="Unassembled WGS sequence"/>
</dbReference>
<dbReference type="OrthoDB" id="6435860at2759"/>
<gene>
    <name evidence="1" type="ORF">AVEN_57708_1</name>
</gene>
<keyword evidence="2" id="KW-1185">Reference proteome</keyword>
<dbReference type="InterPro" id="IPR012337">
    <property type="entry name" value="RNaseH-like_sf"/>
</dbReference>
<sequence>MSSLETLCHPHFQMHPVAVEILGLLQTLQHRGFCILFCWIPSHVGIIGNEQADHSAKTAASFLHPYCDVKKSVASHIYSLWQEIWDLQGHNKLYYIKPCIGLQPALPIRGADVKLTSLHTRFTHKHLLFGTFPTTRTYLKTRDPLRGTSSLGVTGFTTPRYPSVCSPF</sequence>
<proteinExistence type="predicted"/>
<dbReference type="Gene3D" id="3.30.420.10">
    <property type="entry name" value="Ribonuclease H-like superfamily/Ribonuclease H"/>
    <property type="match status" value="1"/>
</dbReference>
<dbReference type="InterPro" id="IPR036397">
    <property type="entry name" value="RNaseH_sf"/>
</dbReference>